<evidence type="ECO:0000256" key="2">
    <source>
        <dbReference type="SAM" id="Phobius"/>
    </source>
</evidence>
<comment type="caution">
    <text evidence="4">The sequence shown here is derived from an EMBL/GenBank/DDBJ whole genome shotgun (WGS) entry which is preliminary data.</text>
</comment>
<protein>
    <recommendedName>
        <fullName evidence="3">NADP-dependent oxidoreductase domain-containing protein</fullName>
    </recommendedName>
</protein>
<dbReference type="SUPFAM" id="SSF51430">
    <property type="entry name" value="NAD(P)-linked oxidoreductase"/>
    <property type="match status" value="1"/>
</dbReference>
<reference evidence="4" key="1">
    <citation type="submission" date="2023-08" db="EMBL/GenBank/DDBJ databases">
        <authorList>
            <person name="Chen Y."/>
            <person name="Shah S."/>
            <person name="Dougan E. K."/>
            <person name="Thang M."/>
            <person name="Chan C."/>
        </authorList>
    </citation>
    <scope>NUCLEOTIDE SEQUENCE</scope>
</reference>
<dbReference type="Pfam" id="PF00248">
    <property type="entry name" value="Aldo_ket_red"/>
    <property type="match status" value="1"/>
</dbReference>
<evidence type="ECO:0000259" key="3">
    <source>
        <dbReference type="Pfam" id="PF00248"/>
    </source>
</evidence>
<keyword evidence="2" id="KW-1133">Transmembrane helix</keyword>
<proteinExistence type="predicted"/>
<dbReference type="PANTHER" id="PTHR43364:SF4">
    <property type="entry name" value="NAD(P)-LINKED OXIDOREDUCTASE SUPERFAMILY PROTEIN"/>
    <property type="match status" value="1"/>
</dbReference>
<dbReference type="PANTHER" id="PTHR43364">
    <property type="entry name" value="NADH-SPECIFIC METHYLGLYOXAL REDUCTASE-RELATED"/>
    <property type="match status" value="1"/>
</dbReference>
<organism evidence="4 5">
    <name type="scientific">Effrenium voratum</name>
    <dbReference type="NCBI Taxonomy" id="2562239"/>
    <lineage>
        <taxon>Eukaryota</taxon>
        <taxon>Sar</taxon>
        <taxon>Alveolata</taxon>
        <taxon>Dinophyceae</taxon>
        <taxon>Suessiales</taxon>
        <taxon>Symbiodiniaceae</taxon>
        <taxon>Effrenium</taxon>
    </lineage>
</organism>
<feature type="domain" description="NADP-dependent oxidoreductase" evidence="3">
    <location>
        <begin position="15"/>
        <end position="311"/>
    </location>
</feature>
<name>A0AA36IWI9_9DINO</name>
<keyword evidence="1" id="KW-0560">Oxidoreductase</keyword>
<sequence>MEGEAQIGGLQLRWPLAIGTMQWGRTWLDEKLNRGNLSDETCAAIYKELTEVHGIQLFDTAEGYGGGTSEERLRDMELMVADEKRTGPVVATKFLPTLLRWTEASFRRALKSSLKRLGQTRSDIYFIHTPIHPLPLEVWVRAAAKAKKEGLIREIGISNCNAQQVQRACAEAEKHGCRIAANQIMFNLLCFNSPELQATAKVCKEKNVRIIAFGTVGQGLLVDNLTEEKFGKIRLAKMTGLQRAEIEELRAAIERLAQKYQKSMAQICLNWTICHGAIPLVGTRSVQQARDSVGALGWRLDPEDVLELDAKALRRSTLSKPRWKRALFVIAISLLVCSYQVNHLVAWARCKWRSLWAREAAE</sequence>
<dbReference type="InterPro" id="IPR050523">
    <property type="entry name" value="AKR_Detox_Biosynth"/>
</dbReference>
<dbReference type="Proteomes" id="UP001178507">
    <property type="component" value="Unassembled WGS sequence"/>
</dbReference>
<dbReference type="GO" id="GO:0016491">
    <property type="term" value="F:oxidoreductase activity"/>
    <property type="evidence" value="ECO:0007669"/>
    <property type="project" value="UniProtKB-KW"/>
</dbReference>
<keyword evidence="5" id="KW-1185">Reference proteome</keyword>
<dbReference type="GO" id="GO:0005829">
    <property type="term" value="C:cytosol"/>
    <property type="evidence" value="ECO:0007669"/>
    <property type="project" value="TreeGrafter"/>
</dbReference>
<dbReference type="EMBL" id="CAUJNA010003001">
    <property type="protein sequence ID" value="CAJ1394931.1"/>
    <property type="molecule type" value="Genomic_DNA"/>
</dbReference>
<gene>
    <name evidence="4" type="ORF">EVOR1521_LOCUS19486</name>
</gene>
<keyword evidence="2" id="KW-0812">Transmembrane</keyword>
<evidence type="ECO:0000313" key="5">
    <source>
        <dbReference type="Proteomes" id="UP001178507"/>
    </source>
</evidence>
<evidence type="ECO:0000256" key="1">
    <source>
        <dbReference type="ARBA" id="ARBA00023002"/>
    </source>
</evidence>
<dbReference type="InterPro" id="IPR023210">
    <property type="entry name" value="NADP_OxRdtase_dom"/>
</dbReference>
<evidence type="ECO:0000313" key="4">
    <source>
        <dbReference type="EMBL" id="CAJ1394931.1"/>
    </source>
</evidence>
<dbReference type="Gene3D" id="3.20.20.100">
    <property type="entry name" value="NADP-dependent oxidoreductase domain"/>
    <property type="match status" value="1"/>
</dbReference>
<dbReference type="InterPro" id="IPR036812">
    <property type="entry name" value="NAD(P)_OxRdtase_dom_sf"/>
</dbReference>
<dbReference type="AlphaFoldDB" id="A0AA36IWI9"/>
<keyword evidence="2" id="KW-0472">Membrane</keyword>
<feature type="transmembrane region" description="Helical" evidence="2">
    <location>
        <begin position="326"/>
        <end position="348"/>
    </location>
</feature>
<accession>A0AA36IWI9</accession>